<sequence>MSGKIPVELRKARQTVHTYERLKQCTRCGTYSVLWHDNCLSCGAERKFLSIGDIVSSVLRRNIQRDALILAAIACAAFYLARTFQEMALSAGAGVLLIAVYAFLRRRYAEALMNNALRKLLLGENRAIRRGILLDVDDAASDMEDGDFKSAYEKLREIGALITGSHIRNLKVYCLNRFILRSDMELELGTLIPDEFEPGFITYLYEAAKVNPGLVQRDTLDYVQKYRVQIGGMVEGRATLALVAAAALRVKEYAFEYASLLYDFVDELPRERFLRLCRLVKDNPDRAPELRQKVLETAARKYGNDPEFEGFL</sequence>
<dbReference type="RefSeq" id="WP_042229683.1">
    <property type="nucleotide sequence ID" value="NZ_CP026520.1"/>
</dbReference>
<keyword evidence="5" id="KW-1185">Reference proteome</keyword>
<evidence type="ECO:0000256" key="1">
    <source>
        <dbReference type="SAM" id="Phobius"/>
    </source>
</evidence>
<dbReference type="OrthoDB" id="2925556at2"/>
<evidence type="ECO:0000313" key="2">
    <source>
        <dbReference type="EMBL" id="MCY9595509.1"/>
    </source>
</evidence>
<dbReference type="Proteomes" id="UP000288943">
    <property type="component" value="Chromosome"/>
</dbReference>
<dbReference type="KEGG" id="pchi:PC41400_06220"/>
<reference evidence="2 5" key="2">
    <citation type="submission" date="2022-05" db="EMBL/GenBank/DDBJ databases">
        <title>Genome Sequencing of Bee-Associated Microbes.</title>
        <authorList>
            <person name="Dunlap C."/>
        </authorList>
    </citation>
    <scope>NUCLEOTIDE SEQUENCE [LARGE SCALE GENOMIC DNA]</scope>
    <source>
        <strain evidence="2 5">NRRL B-23120</strain>
    </source>
</reference>
<feature type="transmembrane region" description="Helical" evidence="1">
    <location>
        <begin position="87"/>
        <end position="104"/>
    </location>
</feature>
<keyword evidence="1" id="KW-1133">Transmembrane helix</keyword>
<dbReference type="EMBL" id="CP026520">
    <property type="protein sequence ID" value="QAV17279.1"/>
    <property type="molecule type" value="Genomic_DNA"/>
</dbReference>
<accession>A0A410WS95</accession>
<keyword evidence="1" id="KW-0472">Membrane</keyword>
<dbReference type="EMBL" id="JAMDMJ010000008">
    <property type="protein sequence ID" value="MCY9595509.1"/>
    <property type="molecule type" value="Genomic_DNA"/>
</dbReference>
<keyword evidence="1" id="KW-0812">Transmembrane</keyword>
<evidence type="ECO:0000313" key="5">
    <source>
        <dbReference type="Proteomes" id="UP001527202"/>
    </source>
</evidence>
<feature type="transmembrane region" description="Helical" evidence="1">
    <location>
        <begin position="63"/>
        <end position="81"/>
    </location>
</feature>
<evidence type="ECO:0000313" key="4">
    <source>
        <dbReference type="Proteomes" id="UP000288943"/>
    </source>
</evidence>
<dbReference type="GeneID" id="95374411"/>
<name>A0A410WS95_9BACL</name>
<proteinExistence type="predicted"/>
<reference evidence="3 4" key="1">
    <citation type="submission" date="2018-01" db="EMBL/GenBank/DDBJ databases">
        <title>The whole genome sequencing and assembly of Paenibacillus chitinolyticus KCCM 41400 strain.</title>
        <authorList>
            <person name="Kim J.-Y."/>
            <person name="Park M.-K."/>
            <person name="Lee Y.-J."/>
            <person name="Yi H."/>
            <person name="Bahn Y.-S."/>
            <person name="Kim J.F."/>
            <person name="Lee D.-W."/>
        </authorList>
    </citation>
    <scope>NUCLEOTIDE SEQUENCE [LARGE SCALE GENOMIC DNA]</scope>
    <source>
        <strain evidence="3 4">KCCM 41400</strain>
    </source>
</reference>
<dbReference type="Proteomes" id="UP001527202">
    <property type="component" value="Unassembled WGS sequence"/>
</dbReference>
<gene>
    <name evidence="2" type="ORF">M5X16_06985</name>
    <name evidence="3" type="ORF">PC41400_06220</name>
</gene>
<organism evidence="3 4">
    <name type="scientific">Paenibacillus chitinolyticus</name>
    <dbReference type="NCBI Taxonomy" id="79263"/>
    <lineage>
        <taxon>Bacteria</taxon>
        <taxon>Bacillati</taxon>
        <taxon>Bacillota</taxon>
        <taxon>Bacilli</taxon>
        <taxon>Bacillales</taxon>
        <taxon>Paenibacillaceae</taxon>
        <taxon>Paenibacillus</taxon>
    </lineage>
</organism>
<evidence type="ECO:0000313" key="3">
    <source>
        <dbReference type="EMBL" id="QAV17279.1"/>
    </source>
</evidence>
<dbReference type="AlphaFoldDB" id="A0A410WS95"/>
<protein>
    <submittedName>
        <fullName evidence="3">Uncharacterized protein</fullName>
    </submittedName>
</protein>